<reference evidence="1 2" key="1">
    <citation type="submission" date="2023-03" db="EMBL/GenBank/DDBJ databases">
        <title>Draft genome sequence of Streptomyces sp. K1PA1 isolated from peat swamp forest in Thailand.</title>
        <authorList>
            <person name="Klaysubun C."/>
            <person name="Duangmal K."/>
        </authorList>
    </citation>
    <scope>NUCLEOTIDE SEQUENCE [LARGE SCALE GENOMIC DNA]</scope>
    <source>
        <strain evidence="1 2">K1PA1</strain>
    </source>
</reference>
<comment type="caution">
    <text evidence="1">The sequence shown here is derived from an EMBL/GenBank/DDBJ whole genome shotgun (WGS) entry which is preliminary data.</text>
</comment>
<evidence type="ECO:0000313" key="2">
    <source>
        <dbReference type="Proteomes" id="UP001221150"/>
    </source>
</evidence>
<gene>
    <name evidence="1" type="ORF">P3H78_17415</name>
</gene>
<dbReference type="EMBL" id="JARJBB010000008">
    <property type="protein sequence ID" value="MDF3300364.1"/>
    <property type="molecule type" value="Genomic_DNA"/>
</dbReference>
<name>A0ABT6A6U0_9ACTN</name>
<sequence length="75" mass="8451">MIRLVADDCTVVLDEKQVTKIQFWLLELLPAWRCEVVPGPGVEIVVPDVDRQLDDITPWVLSKLEEIVGCTLHPG</sequence>
<dbReference type="Proteomes" id="UP001221150">
    <property type="component" value="Unassembled WGS sequence"/>
</dbReference>
<dbReference type="RefSeq" id="WP_276109923.1">
    <property type="nucleotide sequence ID" value="NZ_JARJBB010000008.1"/>
</dbReference>
<organism evidence="1 2">
    <name type="scientific">Streptomyces tropicalis</name>
    <dbReference type="NCBI Taxonomy" id="3034234"/>
    <lineage>
        <taxon>Bacteria</taxon>
        <taxon>Bacillati</taxon>
        <taxon>Actinomycetota</taxon>
        <taxon>Actinomycetes</taxon>
        <taxon>Kitasatosporales</taxon>
        <taxon>Streptomycetaceae</taxon>
        <taxon>Streptomyces</taxon>
    </lineage>
</organism>
<evidence type="ECO:0000313" key="1">
    <source>
        <dbReference type="EMBL" id="MDF3300364.1"/>
    </source>
</evidence>
<keyword evidence="2" id="KW-1185">Reference proteome</keyword>
<proteinExistence type="predicted"/>
<accession>A0ABT6A6U0</accession>
<protein>
    <submittedName>
        <fullName evidence="1">Uncharacterized protein</fullName>
    </submittedName>
</protein>